<dbReference type="Proteomes" id="UP000204391">
    <property type="component" value="Chromosome"/>
</dbReference>
<dbReference type="KEGG" id="vne:CFK40_15605"/>
<name>A0A221MFA1_9BACI</name>
<keyword evidence="2" id="KW-1185">Reference proteome</keyword>
<reference evidence="1 2" key="1">
    <citation type="journal article" date="2003" name="Int. J. Syst. Evol. Microbiol.">
        <title>Virgibacillus carmonensis sp. nov., Virgibacillus necropolis sp. nov. and Virgibacillus picturae sp. nov., three novel species isolated from deteriorated mural paintings, transfer of the species of the genus salibacillus to Virgibacillus, as Virgibacillus marismortui comb. nov. and Virgibacillus salexigens comb. nov., and emended description of the genus Virgibacillus.</title>
        <authorList>
            <person name="Heyrman J."/>
            <person name="Logan N.A."/>
            <person name="Busse H.J."/>
            <person name="Balcaen A."/>
            <person name="Lebbe L."/>
            <person name="Rodriguez-Diaz M."/>
            <person name="Swings J."/>
            <person name="De Vos P."/>
        </authorList>
    </citation>
    <scope>NUCLEOTIDE SEQUENCE [LARGE SCALE GENOMIC DNA]</scope>
    <source>
        <strain evidence="1 2">LMG 19488</strain>
    </source>
</reference>
<sequence length="62" mass="7214">MSNKQLYCPKCSNLVVVNDYVILDILNTITHKKCYDLCFAIKDYGTFEELVSKYIFLDLNSI</sequence>
<proteinExistence type="predicted"/>
<accession>A0A221MFA1</accession>
<gene>
    <name evidence="1" type="ORF">CFK40_15605</name>
</gene>
<evidence type="ECO:0000313" key="2">
    <source>
        <dbReference type="Proteomes" id="UP000204391"/>
    </source>
</evidence>
<protein>
    <submittedName>
        <fullName evidence="1">Uncharacterized protein</fullName>
    </submittedName>
</protein>
<dbReference type="EMBL" id="CP022437">
    <property type="protein sequence ID" value="ASN06343.1"/>
    <property type="molecule type" value="Genomic_DNA"/>
</dbReference>
<evidence type="ECO:0000313" key="1">
    <source>
        <dbReference type="EMBL" id="ASN06343.1"/>
    </source>
</evidence>
<dbReference type="AlphaFoldDB" id="A0A221MFA1"/>
<organism evidence="1 2">
    <name type="scientific">Virgibacillus necropolis</name>
    <dbReference type="NCBI Taxonomy" id="163877"/>
    <lineage>
        <taxon>Bacteria</taxon>
        <taxon>Bacillati</taxon>
        <taxon>Bacillota</taxon>
        <taxon>Bacilli</taxon>
        <taxon>Bacillales</taxon>
        <taxon>Bacillaceae</taxon>
        <taxon>Virgibacillus</taxon>
    </lineage>
</organism>